<proteinExistence type="predicted"/>
<keyword evidence="2" id="KW-1185">Reference proteome</keyword>
<dbReference type="Proteomes" id="UP001164250">
    <property type="component" value="Chromosome 3"/>
</dbReference>
<dbReference type="EMBL" id="CM047899">
    <property type="protein sequence ID" value="KAJ0103180.1"/>
    <property type="molecule type" value="Genomic_DNA"/>
</dbReference>
<sequence>MSSRFYPPQPPVTAQGSQAATSTVAQAVEWQTVLMAYCFVSAVKTAVLFAETKSELPLSFLIFSFANLLIFLSLFLAKFIAPKFAVVCQVMEKVAVLSVVTAFNHQSQNPISLILKCVSWVLFVISALTIVIFRLFQLGVSWKTLNYC</sequence>
<name>A0ACC1BW60_9ROSI</name>
<gene>
    <name evidence="1" type="ORF">Patl1_03776</name>
</gene>
<protein>
    <submittedName>
        <fullName evidence="1">Uncharacterized protein</fullName>
    </submittedName>
</protein>
<evidence type="ECO:0000313" key="1">
    <source>
        <dbReference type="EMBL" id="KAJ0103180.1"/>
    </source>
</evidence>
<reference evidence="2" key="1">
    <citation type="journal article" date="2023" name="G3 (Bethesda)">
        <title>Genome assembly and association tests identify interacting loci associated with vigor, precocity, and sex in interspecific pistachio rootstocks.</title>
        <authorList>
            <person name="Palmer W."/>
            <person name="Jacygrad E."/>
            <person name="Sagayaradj S."/>
            <person name="Cavanaugh K."/>
            <person name="Han R."/>
            <person name="Bertier L."/>
            <person name="Beede B."/>
            <person name="Kafkas S."/>
            <person name="Golino D."/>
            <person name="Preece J."/>
            <person name="Michelmore R."/>
        </authorList>
    </citation>
    <scope>NUCLEOTIDE SEQUENCE [LARGE SCALE GENOMIC DNA]</scope>
</reference>
<organism evidence="1 2">
    <name type="scientific">Pistacia atlantica</name>
    <dbReference type="NCBI Taxonomy" id="434234"/>
    <lineage>
        <taxon>Eukaryota</taxon>
        <taxon>Viridiplantae</taxon>
        <taxon>Streptophyta</taxon>
        <taxon>Embryophyta</taxon>
        <taxon>Tracheophyta</taxon>
        <taxon>Spermatophyta</taxon>
        <taxon>Magnoliopsida</taxon>
        <taxon>eudicotyledons</taxon>
        <taxon>Gunneridae</taxon>
        <taxon>Pentapetalae</taxon>
        <taxon>rosids</taxon>
        <taxon>malvids</taxon>
        <taxon>Sapindales</taxon>
        <taxon>Anacardiaceae</taxon>
        <taxon>Pistacia</taxon>
    </lineage>
</organism>
<comment type="caution">
    <text evidence="1">The sequence shown here is derived from an EMBL/GenBank/DDBJ whole genome shotgun (WGS) entry which is preliminary data.</text>
</comment>
<evidence type="ECO:0000313" key="2">
    <source>
        <dbReference type="Proteomes" id="UP001164250"/>
    </source>
</evidence>
<accession>A0ACC1BW60</accession>